<keyword evidence="4 15" id="KW-0963">Cytoplasm</keyword>
<proteinExistence type="inferred from homology"/>
<feature type="active site" evidence="15">
    <location>
        <position position="106"/>
    </location>
</feature>
<evidence type="ECO:0000256" key="9">
    <source>
        <dbReference type="ARBA" id="ARBA00022763"/>
    </source>
</evidence>
<protein>
    <recommendedName>
        <fullName evidence="15">DNA polymerase IV</fullName>
        <shortName evidence="15">Pol IV</shortName>
        <ecNumber evidence="15">2.7.7.7</ecNumber>
    </recommendedName>
</protein>
<name>A0A1G5QQG8_9GAMM</name>
<dbReference type="Pfam" id="PF11799">
    <property type="entry name" value="IMS_C"/>
    <property type="match status" value="1"/>
</dbReference>
<keyword evidence="5 15" id="KW-0808">Transferase</keyword>
<evidence type="ECO:0000256" key="13">
    <source>
        <dbReference type="ARBA" id="ARBA00023204"/>
    </source>
</evidence>
<comment type="similarity">
    <text evidence="2 15">Belongs to the DNA polymerase type-Y family.</text>
</comment>
<dbReference type="GO" id="GO:0003684">
    <property type="term" value="F:damaged DNA binding"/>
    <property type="evidence" value="ECO:0007669"/>
    <property type="project" value="InterPro"/>
</dbReference>
<dbReference type="GO" id="GO:0003887">
    <property type="term" value="F:DNA-directed DNA polymerase activity"/>
    <property type="evidence" value="ECO:0007669"/>
    <property type="project" value="UniProtKB-UniRule"/>
</dbReference>
<dbReference type="GO" id="GO:0006281">
    <property type="term" value="P:DNA repair"/>
    <property type="evidence" value="ECO:0007669"/>
    <property type="project" value="UniProtKB-UniRule"/>
</dbReference>
<dbReference type="Gene3D" id="3.30.1490.100">
    <property type="entry name" value="DNA polymerase, Y-family, little finger domain"/>
    <property type="match status" value="1"/>
</dbReference>
<evidence type="ECO:0000256" key="8">
    <source>
        <dbReference type="ARBA" id="ARBA00022723"/>
    </source>
</evidence>
<organism evidence="17 18">
    <name type="scientific">Thiohalomonas denitrificans</name>
    <dbReference type="NCBI Taxonomy" id="415747"/>
    <lineage>
        <taxon>Bacteria</taxon>
        <taxon>Pseudomonadati</taxon>
        <taxon>Pseudomonadota</taxon>
        <taxon>Gammaproteobacteria</taxon>
        <taxon>Thiohalomonadales</taxon>
        <taxon>Thiohalomonadaceae</taxon>
        <taxon>Thiohalomonas</taxon>
    </lineage>
</organism>
<keyword evidence="6 15" id="KW-0548">Nucleotidyltransferase</keyword>
<evidence type="ECO:0000256" key="12">
    <source>
        <dbReference type="ARBA" id="ARBA00023125"/>
    </source>
</evidence>
<dbReference type="GO" id="GO:0006261">
    <property type="term" value="P:DNA-templated DNA replication"/>
    <property type="evidence" value="ECO:0007669"/>
    <property type="project" value="UniProtKB-UniRule"/>
</dbReference>
<dbReference type="GO" id="GO:0000287">
    <property type="term" value="F:magnesium ion binding"/>
    <property type="evidence" value="ECO:0007669"/>
    <property type="project" value="UniProtKB-UniRule"/>
</dbReference>
<keyword evidence="8 15" id="KW-0479">Metal-binding</keyword>
<evidence type="ECO:0000256" key="6">
    <source>
        <dbReference type="ARBA" id="ARBA00022695"/>
    </source>
</evidence>
<dbReference type="OrthoDB" id="9808813at2"/>
<comment type="subunit">
    <text evidence="15">Monomer.</text>
</comment>
<evidence type="ECO:0000313" key="18">
    <source>
        <dbReference type="Proteomes" id="UP000199648"/>
    </source>
</evidence>
<dbReference type="AlphaFoldDB" id="A0A1G5QQG8"/>
<dbReference type="InterPro" id="IPR022880">
    <property type="entry name" value="DNApol_IV"/>
</dbReference>
<dbReference type="InterPro" id="IPR017961">
    <property type="entry name" value="DNA_pol_Y-fam_little_finger"/>
</dbReference>
<dbReference type="Proteomes" id="UP000199648">
    <property type="component" value="Unassembled WGS sequence"/>
</dbReference>
<dbReference type="InterPro" id="IPR043502">
    <property type="entry name" value="DNA/RNA_pol_sf"/>
</dbReference>
<evidence type="ECO:0000256" key="3">
    <source>
        <dbReference type="ARBA" id="ARBA00022457"/>
    </source>
</evidence>
<evidence type="ECO:0000256" key="4">
    <source>
        <dbReference type="ARBA" id="ARBA00022490"/>
    </source>
</evidence>
<dbReference type="InterPro" id="IPR036775">
    <property type="entry name" value="DNA_pol_Y-fam_lit_finger_sf"/>
</dbReference>
<dbReference type="SUPFAM" id="SSF100879">
    <property type="entry name" value="Lesion bypass DNA polymerase (Y-family), little finger domain"/>
    <property type="match status" value="1"/>
</dbReference>
<comment type="catalytic activity">
    <reaction evidence="14 15">
        <text>DNA(n) + a 2'-deoxyribonucleoside 5'-triphosphate = DNA(n+1) + diphosphate</text>
        <dbReference type="Rhea" id="RHEA:22508"/>
        <dbReference type="Rhea" id="RHEA-COMP:17339"/>
        <dbReference type="Rhea" id="RHEA-COMP:17340"/>
        <dbReference type="ChEBI" id="CHEBI:33019"/>
        <dbReference type="ChEBI" id="CHEBI:61560"/>
        <dbReference type="ChEBI" id="CHEBI:173112"/>
        <dbReference type="EC" id="2.7.7.7"/>
    </reaction>
</comment>
<evidence type="ECO:0000313" key="17">
    <source>
        <dbReference type="EMBL" id="SCZ64134.1"/>
    </source>
</evidence>
<feature type="site" description="Substrate discrimination" evidence="15">
    <location>
        <position position="13"/>
    </location>
</feature>
<comment type="subcellular location">
    <subcellularLocation>
        <location evidence="1 15">Cytoplasm</location>
    </subcellularLocation>
</comment>
<evidence type="ECO:0000256" key="11">
    <source>
        <dbReference type="ARBA" id="ARBA00022932"/>
    </source>
</evidence>
<dbReference type="PANTHER" id="PTHR11076">
    <property type="entry name" value="DNA REPAIR POLYMERASE UMUC / TRANSFERASE FAMILY MEMBER"/>
    <property type="match status" value="1"/>
</dbReference>
<dbReference type="SUPFAM" id="SSF56672">
    <property type="entry name" value="DNA/RNA polymerases"/>
    <property type="match status" value="1"/>
</dbReference>
<dbReference type="Pfam" id="PF21999">
    <property type="entry name" value="IMS_HHH_1"/>
    <property type="match status" value="1"/>
</dbReference>
<evidence type="ECO:0000256" key="2">
    <source>
        <dbReference type="ARBA" id="ARBA00010945"/>
    </source>
</evidence>
<sequence>MPCILHIDMDAFFAAVELLRHPELRGEPVVVGGRGVPFERGVVSTASYEARRFGVHSGMPLRTAFRLCPFCHFLPVDAPVYLKISEHIKALLQTYSPTVEEGGIDEAFLDLSEVADPVGIARIIKERIREETGLTASVGIGPNKLLAKMASDLEKPDGLVALPGEDIERRIWPLPVRRLWGVGPRTEAHLKSMGVKTIGELAGIPPAVLVVEFKPSRGHYLHRAAHGIDDTPLTAQRVPKSLGHQATFQRDTGDPEAIEAELNALTEGLVMRLHNMRLLARSVSVRLRYADFESHTHALHLPEPTDDFAVLFEAARKDLHRFNRERARKVRLVGVRFGDLHPA</sequence>
<gene>
    <name evidence="15" type="primary">dinB</name>
    <name evidence="17" type="ORF">SAMN03097708_02570</name>
</gene>
<dbReference type="GO" id="GO:0009432">
    <property type="term" value="P:SOS response"/>
    <property type="evidence" value="ECO:0007669"/>
    <property type="project" value="TreeGrafter"/>
</dbReference>
<dbReference type="GO" id="GO:0005829">
    <property type="term" value="C:cytosol"/>
    <property type="evidence" value="ECO:0007669"/>
    <property type="project" value="TreeGrafter"/>
</dbReference>
<keyword evidence="12 15" id="KW-0238">DNA-binding</keyword>
<keyword evidence="10 15" id="KW-0460">Magnesium</keyword>
<accession>A0A1G5QQG8</accession>
<dbReference type="EC" id="2.7.7.7" evidence="15"/>
<dbReference type="Pfam" id="PF00817">
    <property type="entry name" value="IMS"/>
    <property type="match status" value="1"/>
</dbReference>
<feature type="domain" description="UmuC" evidence="16">
    <location>
        <begin position="4"/>
        <end position="183"/>
    </location>
</feature>
<dbReference type="GO" id="GO:0042276">
    <property type="term" value="P:error-prone translesion synthesis"/>
    <property type="evidence" value="ECO:0007669"/>
    <property type="project" value="TreeGrafter"/>
</dbReference>
<dbReference type="Gene3D" id="3.40.1170.60">
    <property type="match status" value="1"/>
</dbReference>
<comment type="function">
    <text evidence="15">Poorly processive, error-prone DNA polymerase involved in untargeted mutagenesis. Copies undamaged DNA at stalled replication forks, which arise in vivo from mismatched or misaligned primer ends. These misaligned primers can be extended by PolIV. Exhibits no 3'-5' exonuclease (proofreading) activity. May be involved in translesional synthesis, in conjunction with the beta clamp from PolIII.</text>
</comment>
<dbReference type="CDD" id="cd03586">
    <property type="entry name" value="PolY_Pol_IV_kappa"/>
    <property type="match status" value="1"/>
</dbReference>
<keyword evidence="18" id="KW-1185">Reference proteome</keyword>
<evidence type="ECO:0000256" key="10">
    <source>
        <dbReference type="ARBA" id="ARBA00022842"/>
    </source>
</evidence>
<dbReference type="EMBL" id="FMWD01000008">
    <property type="protein sequence ID" value="SCZ64134.1"/>
    <property type="molecule type" value="Genomic_DNA"/>
</dbReference>
<dbReference type="InterPro" id="IPR050116">
    <property type="entry name" value="DNA_polymerase-Y"/>
</dbReference>
<dbReference type="NCBIfam" id="NF002677">
    <property type="entry name" value="PRK02406.1"/>
    <property type="match status" value="1"/>
</dbReference>
<reference evidence="17 18" key="1">
    <citation type="submission" date="2016-10" db="EMBL/GenBank/DDBJ databases">
        <authorList>
            <person name="de Groot N.N."/>
        </authorList>
    </citation>
    <scope>NUCLEOTIDE SEQUENCE [LARGE SCALE GENOMIC DNA]</scope>
    <source>
        <strain evidence="17 18">HLD2</strain>
    </source>
</reference>
<comment type="cofactor">
    <cofactor evidence="15">
        <name>Mg(2+)</name>
        <dbReference type="ChEBI" id="CHEBI:18420"/>
    </cofactor>
    <text evidence="15">Binds 2 magnesium ions per subunit.</text>
</comment>
<dbReference type="HAMAP" id="MF_01113">
    <property type="entry name" value="DNApol_IV"/>
    <property type="match status" value="1"/>
</dbReference>
<dbReference type="RefSeq" id="WP_092997864.1">
    <property type="nucleotide sequence ID" value="NZ_FMWD01000008.1"/>
</dbReference>
<dbReference type="InterPro" id="IPR001126">
    <property type="entry name" value="UmuC"/>
</dbReference>
<evidence type="ECO:0000256" key="7">
    <source>
        <dbReference type="ARBA" id="ARBA00022705"/>
    </source>
</evidence>
<evidence type="ECO:0000256" key="1">
    <source>
        <dbReference type="ARBA" id="ARBA00004496"/>
    </source>
</evidence>
<keyword evidence="9 15" id="KW-0227">DNA damage</keyword>
<dbReference type="PROSITE" id="PS50173">
    <property type="entry name" value="UMUC"/>
    <property type="match status" value="1"/>
</dbReference>
<evidence type="ECO:0000259" key="16">
    <source>
        <dbReference type="PROSITE" id="PS50173"/>
    </source>
</evidence>
<evidence type="ECO:0000256" key="14">
    <source>
        <dbReference type="ARBA" id="ARBA00049244"/>
    </source>
</evidence>
<keyword evidence="11 15" id="KW-0239">DNA-directed DNA polymerase</keyword>
<dbReference type="NCBIfam" id="NF002883">
    <property type="entry name" value="PRK03352.1"/>
    <property type="match status" value="1"/>
</dbReference>
<keyword evidence="3 15" id="KW-0515">Mutator protein</keyword>
<dbReference type="InterPro" id="IPR043128">
    <property type="entry name" value="Rev_trsase/Diguanyl_cyclase"/>
</dbReference>
<evidence type="ECO:0000256" key="5">
    <source>
        <dbReference type="ARBA" id="ARBA00022679"/>
    </source>
</evidence>
<keyword evidence="7 15" id="KW-0235">DNA replication</keyword>
<feature type="binding site" evidence="15">
    <location>
        <position position="8"/>
    </location>
    <ligand>
        <name>Mg(2+)</name>
        <dbReference type="ChEBI" id="CHEBI:18420"/>
    </ligand>
</feature>
<dbReference type="Gene3D" id="3.30.70.270">
    <property type="match status" value="1"/>
</dbReference>
<dbReference type="PANTHER" id="PTHR11076:SF33">
    <property type="entry name" value="DNA POLYMERASE KAPPA"/>
    <property type="match status" value="1"/>
</dbReference>
<feature type="binding site" evidence="15">
    <location>
        <position position="105"/>
    </location>
    <ligand>
        <name>Mg(2+)</name>
        <dbReference type="ChEBI" id="CHEBI:18420"/>
    </ligand>
</feature>
<keyword evidence="13 15" id="KW-0234">DNA repair</keyword>
<dbReference type="InterPro" id="IPR053848">
    <property type="entry name" value="IMS_HHH_1"/>
</dbReference>
<dbReference type="STRING" id="415747.SAMN03097708_02570"/>
<dbReference type="Gene3D" id="1.10.150.20">
    <property type="entry name" value="5' to 3' exonuclease, C-terminal subdomain"/>
    <property type="match status" value="1"/>
</dbReference>
<evidence type="ECO:0000256" key="15">
    <source>
        <dbReference type="HAMAP-Rule" id="MF_01113"/>
    </source>
</evidence>